<comment type="catalytic activity">
    <reaction evidence="8">
        <text>L-threonyl-[protein] + ATP = O-phospho-L-threonyl-[protein] + ADP + H(+)</text>
        <dbReference type="Rhea" id="RHEA:46608"/>
        <dbReference type="Rhea" id="RHEA-COMP:11060"/>
        <dbReference type="Rhea" id="RHEA-COMP:11605"/>
        <dbReference type="ChEBI" id="CHEBI:15378"/>
        <dbReference type="ChEBI" id="CHEBI:30013"/>
        <dbReference type="ChEBI" id="CHEBI:30616"/>
        <dbReference type="ChEBI" id="CHEBI:61977"/>
        <dbReference type="ChEBI" id="CHEBI:456216"/>
        <dbReference type="EC" id="2.7.11.1"/>
    </reaction>
</comment>
<keyword evidence="13" id="KW-1185">Reference proteome</keyword>
<dbReference type="STRING" id="400682.A0A1X7UEA2"/>
<evidence type="ECO:0000313" key="12">
    <source>
        <dbReference type="EnsemblMetazoa" id="Aqu2.1.25798_001"/>
    </source>
</evidence>
<feature type="domain" description="Protein kinase" evidence="11">
    <location>
        <begin position="15"/>
        <end position="265"/>
    </location>
</feature>
<dbReference type="KEGG" id="aqu:100638816"/>
<reference evidence="13" key="1">
    <citation type="journal article" date="2010" name="Nature">
        <title>The Amphimedon queenslandica genome and the evolution of animal complexity.</title>
        <authorList>
            <person name="Srivastava M."/>
            <person name="Simakov O."/>
            <person name="Chapman J."/>
            <person name="Fahey B."/>
            <person name="Gauthier M.E."/>
            <person name="Mitros T."/>
            <person name="Richards G.S."/>
            <person name="Conaco C."/>
            <person name="Dacre M."/>
            <person name="Hellsten U."/>
            <person name="Larroux C."/>
            <person name="Putnam N.H."/>
            <person name="Stanke M."/>
            <person name="Adamska M."/>
            <person name="Darling A."/>
            <person name="Degnan S.M."/>
            <person name="Oakley T.H."/>
            <person name="Plachetzki D.C."/>
            <person name="Zhai Y."/>
            <person name="Adamski M."/>
            <person name="Calcino A."/>
            <person name="Cummins S.F."/>
            <person name="Goodstein D.M."/>
            <person name="Harris C."/>
            <person name="Jackson D.J."/>
            <person name="Leys S.P."/>
            <person name="Shu S."/>
            <person name="Woodcroft B.J."/>
            <person name="Vervoort M."/>
            <person name="Kosik K.S."/>
            <person name="Manning G."/>
            <person name="Degnan B.M."/>
            <person name="Rokhsar D.S."/>
        </authorList>
    </citation>
    <scope>NUCLEOTIDE SEQUENCE [LARGE SCALE GENOMIC DNA]</scope>
</reference>
<evidence type="ECO:0000256" key="1">
    <source>
        <dbReference type="ARBA" id="ARBA00008874"/>
    </source>
</evidence>
<feature type="compositionally biased region" description="Polar residues" evidence="10">
    <location>
        <begin position="288"/>
        <end position="301"/>
    </location>
</feature>
<sequence length="315" mass="35375">MATPLGKSGDPEVLFTRLKKIGKGSLGEVFKGIDIKSKEVLSFKIIELEEPEVEIDDIPREISVQPECDSPYIAKYYGSYVKETKLWIVMEYLGGGSALDLMQPGPVEEVYIATILREVLHGLDYLHTQGKLHRDIKASNVLFSTTGQVKLTDFGVAGQLTDTMNKRNTIVERPFWMAPEVITRTVYDTKADIWSLGITAIELAQGQPPHADLHPIRALFLIPKSNPPELLGNYSESFKEFIAICLNKDPNNRPSARDLLHHKFMKYAKNTSCLVDLIERYKRWKASGENSDSNPEDTSISKVHRGDDDTTDPPD</sequence>
<comment type="similarity">
    <text evidence="1">Belongs to the protein kinase superfamily. STE Ser/Thr protein kinase family. STE20 subfamily.</text>
</comment>
<dbReference type="EC" id="2.7.11.1" evidence="2"/>
<evidence type="ECO:0000256" key="2">
    <source>
        <dbReference type="ARBA" id="ARBA00012513"/>
    </source>
</evidence>
<dbReference type="OrthoDB" id="8693905at2759"/>
<dbReference type="eggNOG" id="KOG0201">
    <property type="taxonomic scope" value="Eukaryota"/>
</dbReference>
<evidence type="ECO:0000256" key="7">
    <source>
        <dbReference type="ARBA" id="ARBA00022840"/>
    </source>
</evidence>
<dbReference type="InterPro" id="IPR000719">
    <property type="entry name" value="Prot_kinase_dom"/>
</dbReference>
<accession>A0A1X7UEA2</accession>
<dbReference type="InParanoid" id="A0A1X7UEA2"/>
<evidence type="ECO:0000256" key="8">
    <source>
        <dbReference type="ARBA" id="ARBA00047899"/>
    </source>
</evidence>
<protein>
    <recommendedName>
        <fullName evidence="2">non-specific serine/threonine protein kinase</fullName>
        <ecNumber evidence="2">2.7.11.1</ecNumber>
    </recommendedName>
</protein>
<evidence type="ECO:0000256" key="4">
    <source>
        <dbReference type="ARBA" id="ARBA00022679"/>
    </source>
</evidence>
<dbReference type="Gene3D" id="3.30.200.20">
    <property type="entry name" value="Phosphorylase Kinase, domain 1"/>
    <property type="match status" value="1"/>
</dbReference>
<dbReference type="InterPro" id="IPR011009">
    <property type="entry name" value="Kinase-like_dom_sf"/>
</dbReference>
<proteinExistence type="inferred from homology"/>
<evidence type="ECO:0000256" key="9">
    <source>
        <dbReference type="ARBA" id="ARBA00048679"/>
    </source>
</evidence>
<dbReference type="PANTHER" id="PTHR48012:SF10">
    <property type="entry name" value="FI20177P1"/>
    <property type="match status" value="1"/>
</dbReference>
<dbReference type="SMART" id="SM00220">
    <property type="entry name" value="S_TKc"/>
    <property type="match status" value="1"/>
</dbReference>
<dbReference type="GO" id="GO:0005524">
    <property type="term" value="F:ATP binding"/>
    <property type="evidence" value="ECO:0007669"/>
    <property type="project" value="UniProtKB-KW"/>
</dbReference>
<reference evidence="12" key="2">
    <citation type="submission" date="2017-05" db="UniProtKB">
        <authorList>
            <consortium name="EnsemblMetazoa"/>
        </authorList>
    </citation>
    <scope>IDENTIFICATION</scope>
</reference>
<evidence type="ECO:0000313" key="13">
    <source>
        <dbReference type="Proteomes" id="UP000007879"/>
    </source>
</evidence>
<keyword evidence="7" id="KW-0067">ATP-binding</keyword>
<keyword evidence="5" id="KW-0547">Nucleotide-binding</keyword>
<dbReference type="InterPro" id="IPR050629">
    <property type="entry name" value="STE20/SPS1-PAK"/>
</dbReference>
<comment type="catalytic activity">
    <reaction evidence="9">
        <text>L-seryl-[protein] + ATP = O-phospho-L-seryl-[protein] + ADP + H(+)</text>
        <dbReference type="Rhea" id="RHEA:17989"/>
        <dbReference type="Rhea" id="RHEA-COMP:9863"/>
        <dbReference type="Rhea" id="RHEA-COMP:11604"/>
        <dbReference type="ChEBI" id="CHEBI:15378"/>
        <dbReference type="ChEBI" id="CHEBI:29999"/>
        <dbReference type="ChEBI" id="CHEBI:30616"/>
        <dbReference type="ChEBI" id="CHEBI:83421"/>
        <dbReference type="ChEBI" id="CHEBI:456216"/>
        <dbReference type="EC" id="2.7.11.1"/>
    </reaction>
</comment>
<dbReference type="PROSITE" id="PS50011">
    <property type="entry name" value="PROTEIN_KINASE_DOM"/>
    <property type="match status" value="1"/>
</dbReference>
<name>A0A1X7UEA2_AMPQE</name>
<evidence type="ECO:0000256" key="10">
    <source>
        <dbReference type="SAM" id="MobiDB-lite"/>
    </source>
</evidence>
<dbReference type="FunFam" id="1.10.510.10:FF:000499">
    <property type="entry name" value="Serine/threonine-protein kinase KIC1"/>
    <property type="match status" value="1"/>
</dbReference>
<evidence type="ECO:0000259" key="11">
    <source>
        <dbReference type="PROSITE" id="PS50011"/>
    </source>
</evidence>
<keyword evidence="6" id="KW-0418">Kinase</keyword>
<evidence type="ECO:0000256" key="3">
    <source>
        <dbReference type="ARBA" id="ARBA00022527"/>
    </source>
</evidence>
<keyword evidence="4" id="KW-0808">Transferase</keyword>
<keyword evidence="3" id="KW-0723">Serine/threonine-protein kinase</keyword>
<dbReference type="Proteomes" id="UP000007879">
    <property type="component" value="Unassembled WGS sequence"/>
</dbReference>
<gene>
    <name evidence="12" type="primary">100638816</name>
</gene>
<dbReference type="PANTHER" id="PTHR48012">
    <property type="entry name" value="STERILE20-LIKE KINASE, ISOFORM B-RELATED"/>
    <property type="match status" value="1"/>
</dbReference>
<organism evidence="12">
    <name type="scientific">Amphimedon queenslandica</name>
    <name type="common">Sponge</name>
    <dbReference type="NCBI Taxonomy" id="400682"/>
    <lineage>
        <taxon>Eukaryota</taxon>
        <taxon>Metazoa</taxon>
        <taxon>Porifera</taxon>
        <taxon>Demospongiae</taxon>
        <taxon>Heteroscleromorpha</taxon>
        <taxon>Haplosclerida</taxon>
        <taxon>Niphatidae</taxon>
        <taxon>Amphimedon</taxon>
    </lineage>
</organism>
<dbReference type="GO" id="GO:0005737">
    <property type="term" value="C:cytoplasm"/>
    <property type="evidence" value="ECO:0007669"/>
    <property type="project" value="TreeGrafter"/>
</dbReference>
<dbReference type="Gene3D" id="1.10.510.10">
    <property type="entry name" value="Transferase(Phosphotransferase) domain 1"/>
    <property type="match status" value="1"/>
</dbReference>
<dbReference type="SUPFAM" id="SSF56112">
    <property type="entry name" value="Protein kinase-like (PK-like)"/>
    <property type="match status" value="1"/>
</dbReference>
<dbReference type="EnsemblMetazoa" id="XM_019999368.1">
    <property type="protein sequence ID" value="XP_019854927.1"/>
    <property type="gene ID" value="LOC100638816"/>
</dbReference>
<dbReference type="GO" id="GO:0004674">
    <property type="term" value="F:protein serine/threonine kinase activity"/>
    <property type="evidence" value="ECO:0007669"/>
    <property type="project" value="UniProtKB-KW"/>
</dbReference>
<dbReference type="CDD" id="cd06609">
    <property type="entry name" value="STKc_MST3_like"/>
    <property type="match status" value="1"/>
</dbReference>
<evidence type="ECO:0000256" key="5">
    <source>
        <dbReference type="ARBA" id="ARBA00022741"/>
    </source>
</evidence>
<feature type="region of interest" description="Disordered" evidence="10">
    <location>
        <begin position="285"/>
        <end position="315"/>
    </location>
</feature>
<dbReference type="Pfam" id="PF00069">
    <property type="entry name" value="Pkinase"/>
    <property type="match status" value="1"/>
</dbReference>
<dbReference type="EnsemblMetazoa" id="Aqu2.1.25798_001">
    <property type="protein sequence ID" value="Aqu2.1.25798_001"/>
    <property type="gene ID" value="Aqu2.1.25798"/>
</dbReference>
<dbReference type="AlphaFoldDB" id="A0A1X7UEA2"/>
<evidence type="ECO:0000256" key="6">
    <source>
        <dbReference type="ARBA" id="ARBA00022777"/>
    </source>
</evidence>